<feature type="domain" description="Myb-like" evidence="2">
    <location>
        <begin position="2"/>
        <end position="53"/>
    </location>
</feature>
<sequence>MTRASRRGPWLPEEDGALVELVRTQGPNNWVRISQRLQYRSPKQCRERYHQNLKPSLNHEPISAQEGELIEQLVEEMGKRWAEIARRLGNRSDNAVKNWWNGSMNRKQRLPSRDSHSRHVGNRLHPIPSTNSQKSSYSLPQGVTTQRGEELSRHLQGHNRWSTPDSSMMNQRTLQLPTVRLQSSSESDILFSRPVQQTATGPSYRHYPAHQNRHQSFRHSDMESSRLPPLRLPSSSNYSADTDHPWDKPLISPAISEFSQAFSTQPVPSLISDTQSNLSTSPKSMGSPRLSTCYTESASTWNKDNRTQTYDYQGVHGQMALSPIKPEMVTLPFSVKACEARRSPYLSRDHLSPGCGSYSSPLTPRNEPLRDSRMHVSSLVI</sequence>
<feature type="compositionally biased region" description="Polar residues" evidence="1">
    <location>
        <begin position="128"/>
        <end position="146"/>
    </location>
</feature>
<protein>
    <submittedName>
        <fullName evidence="4">Uncharacterized protein</fullName>
    </submittedName>
</protein>
<dbReference type="SUPFAM" id="SSF46689">
    <property type="entry name" value="Homeodomain-like"/>
    <property type="match status" value="1"/>
</dbReference>
<name>A0ABR0K5V8_9EURO</name>
<feature type="domain" description="HTH myb-type" evidence="3">
    <location>
        <begin position="54"/>
        <end position="108"/>
    </location>
</feature>
<feature type="region of interest" description="Disordered" evidence="1">
    <location>
        <begin position="185"/>
        <end position="243"/>
    </location>
</feature>
<gene>
    <name evidence="4" type="ORF">LTR24_006651</name>
</gene>
<reference evidence="4 5" key="1">
    <citation type="submission" date="2023-08" db="EMBL/GenBank/DDBJ databases">
        <title>Black Yeasts Isolated from many extreme environments.</title>
        <authorList>
            <person name="Coleine C."/>
            <person name="Stajich J.E."/>
            <person name="Selbmann L."/>
        </authorList>
    </citation>
    <scope>NUCLEOTIDE SEQUENCE [LARGE SCALE GENOMIC DNA]</scope>
    <source>
        <strain evidence="4 5">CCFEE 5885</strain>
    </source>
</reference>
<feature type="region of interest" description="Disordered" evidence="1">
    <location>
        <begin position="357"/>
        <end position="381"/>
    </location>
</feature>
<dbReference type="CDD" id="cd00167">
    <property type="entry name" value="SANT"/>
    <property type="match status" value="2"/>
</dbReference>
<feature type="domain" description="HTH myb-type" evidence="3">
    <location>
        <begin position="1"/>
        <end position="53"/>
    </location>
</feature>
<dbReference type="PROSITE" id="PS51294">
    <property type="entry name" value="HTH_MYB"/>
    <property type="match status" value="2"/>
</dbReference>
<dbReference type="PANTHER" id="PTHR45614">
    <property type="entry name" value="MYB PROTEIN-RELATED"/>
    <property type="match status" value="1"/>
</dbReference>
<dbReference type="InterPro" id="IPR009057">
    <property type="entry name" value="Homeodomain-like_sf"/>
</dbReference>
<dbReference type="PANTHER" id="PTHR45614:SF25">
    <property type="entry name" value="MYB PROTEIN"/>
    <property type="match status" value="1"/>
</dbReference>
<dbReference type="PROSITE" id="PS50090">
    <property type="entry name" value="MYB_LIKE"/>
    <property type="match status" value="2"/>
</dbReference>
<dbReference type="InterPro" id="IPR017930">
    <property type="entry name" value="Myb_dom"/>
</dbReference>
<dbReference type="EMBL" id="JAVRRG010000088">
    <property type="protein sequence ID" value="KAK5087534.1"/>
    <property type="molecule type" value="Genomic_DNA"/>
</dbReference>
<dbReference type="SMART" id="SM00717">
    <property type="entry name" value="SANT"/>
    <property type="match status" value="2"/>
</dbReference>
<dbReference type="Pfam" id="PF00249">
    <property type="entry name" value="Myb_DNA-binding"/>
    <property type="match status" value="2"/>
</dbReference>
<evidence type="ECO:0000259" key="2">
    <source>
        <dbReference type="PROSITE" id="PS50090"/>
    </source>
</evidence>
<feature type="region of interest" description="Disordered" evidence="1">
    <location>
        <begin position="272"/>
        <end position="291"/>
    </location>
</feature>
<evidence type="ECO:0000259" key="3">
    <source>
        <dbReference type="PROSITE" id="PS51294"/>
    </source>
</evidence>
<feature type="region of interest" description="Disordered" evidence="1">
    <location>
        <begin position="98"/>
        <end position="170"/>
    </location>
</feature>
<feature type="compositionally biased region" description="Polar residues" evidence="1">
    <location>
        <begin position="159"/>
        <end position="170"/>
    </location>
</feature>
<keyword evidence="5" id="KW-1185">Reference proteome</keyword>
<comment type="caution">
    <text evidence="4">The sequence shown here is derived from an EMBL/GenBank/DDBJ whole genome shotgun (WGS) entry which is preliminary data.</text>
</comment>
<dbReference type="InterPro" id="IPR050560">
    <property type="entry name" value="MYB_TF"/>
</dbReference>
<feature type="compositionally biased region" description="Low complexity" evidence="1">
    <location>
        <begin position="225"/>
        <end position="236"/>
    </location>
</feature>
<evidence type="ECO:0000313" key="4">
    <source>
        <dbReference type="EMBL" id="KAK5087534.1"/>
    </source>
</evidence>
<dbReference type="Gene3D" id="1.10.10.60">
    <property type="entry name" value="Homeodomain-like"/>
    <property type="match status" value="2"/>
</dbReference>
<evidence type="ECO:0000256" key="1">
    <source>
        <dbReference type="SAM" id="MobiDB-lite"/>
    </source>
</evidence>
<evidence type="ECO:0000313" key="5">
    <source>
        <dbReference type="Proteomes" id="UP001345013"/>
    </source>
</evidence>
<feature type="domain" description="Myb-like" evidence="2">
    <location>
        <begin position="54"/>
        <end position="104"/>
    </location>
</feature>
<accession>A0ABR0K5V8</accession>
<dbReference type="InterPro" id="IPR001005">
    <property type="entry name" value="SANT/Myb"/>
</dbReference>
<proteinExistence type="predicted"/>
<organism evidence="4 5">
    <name type="scientific">Lithohypha guttulata</name>
    <dbReference type="NCBI Taxonomy" id="1690604"/>
    <lineage>
        <taxon>Eukaryota</taxon>
        <taxon>Fungi</taxon>
        <taxon>Dikarya</taxon>
        <taxon>Ascomycota</taxon>
        <taxon>Pezizomycotina</taxon>
        <taxon>Eurotiomycetes</taxon>
        <taxon>Chaetothyriomycetidae</taxon>
        <taxon>Chaetothyriales</taxon>
        <taxon>Trichomeriaceae</taxon>
        <taxon>Lithohypha</taxon>
    </lineage>
</organism>
<dbReference type="Proteomes" id="UP001345013">
    <property type="component" value="Unassembled WGS sequence"/>
</dbReference>
<feature type="compositionally biased region" description="Basic residues" evidence="1">
    <location>
        <begin position="207"/>
        <end position="217"/>
    </location>
</feature>